<reference evidence="3" key="1">
    <citation type="submission" date="2016-04" db="EMBL/GenBank/DDBJ databases">
        <authorList>
            <person name="Nguyen H.D."/>
            <person name="Samba Siva P."/>
            <person name="Cullis J."/>
            <person name="Levesque C.A."/>
            <person name="Hambleton S."/>
        </authorList>
    </citation>
    <scope>NUCLEOTIDE SEQUENCE</scope>
    <source>
        <strain evidence="3">DAOMC 236426</strain>
    </source>
</reference>
<keyword evidence="1" id="KW-0175">Coiled coil</keyword>
<protein>
    <submittedName>
        <fullName evidence="3">Uncharacterized protein</fullName>
    </submittedName>
</protein>
<sequence>LETMRNEPAGSGDRSSPWQGVLTLSSYWPTLRRQWVQWMGTQRPSTHVHQPSTRDCHNDYHVGTKRRRTRNGSSSSSHHGPGAISLDRLRELAGAPEAISAGGGSKHQASRGTSTGTAPGVTLQPGELEKIMKNVEFGRQLFAELIGPFSTLQGMKDEAEDDKERAEEQLSEANERIRELRSQVISSPLPSSWMSGNVGAATSDTRLVRRLHQVPCPPGRPSRGRTSSASVPFGANVSSS</sequence>
<feature type="compositionally biased region" description="Polar residues" evidence="2">
    <location>
        <begin position="224"/>
        <end position="240"/>
    </location>
</feature>
<feature type="region of interest" description="Disordered" evidence="2">
    <location>
        <begin position="98"/>
        <end position="122"/>
    </location>
</feature>
<evidence type="ECO:0000313" key="4">
    <source>
        <dbReference type="Proteomes" id="UP000077684"/>
    </source>
</evidence>
<feature type="coiled-coil region" evidence="1">
    <location>
        <begin position="149"/>
        <end position="183"/>
    </location>
</feature>
<comment type="caution">
    <text evidence="3">The sequence shown here is derived from an EMBL/GenBank/DDBJ whole genome shotgun (WGS) entry which is preliminary data.</text>
</comment>
<accession>A0A8X7SS48</accession>
<evidence type="ECO:0000256" key="2">
    <source>
        <dbReference type="SAM" id="MobiDB-lite"/>
    </source>
</evidence>
<gene>
    <name evidence="3" type="ORF">A4X06_0g9529</name>
</gene>
<dbReference type="Proteomes" id="UP000077684">
    <property type="component" value="Unassembled WGS sequence"/>
</dbReference>
<organism evidence="3 4">
    <name type="scientific">Tilletia controversa</name>
    <name type="common">dwarf bunt fungus</name>
    <dbReference type="NCBI Taxonomy" id="13291"/>
    <lineage>
        <taxon>Eukaryota</taxon>
        <taxon>Fungi</taxon>
        <taxon>Dikarya</taxon>
        <taxon>Basidiomycota</taxon>
        <taxon>Ustilaginomycotina</taxon>
        <taxon>Exobasidiomycetes</taxon>
        <taxon>Tilletiales</taxon>
        <taxon>Tilletiaceae</taxon>
        <taxon>Tilletia</taxon>
    </lineage>
</organism>
<feature type="non-terminal residue" evidence="3">
    <location>
        <position position="1"/>
    </location>
</feature>
<reference evidence="3" key="2">
    <citation type="journal article" date="2019" name="IMA Fungus">
        <title>Genome sequencing and comparison of five Tilletia species to identify candidate genes for the detection of regulated species infecting wheat.</title>
        <authorList>
            <person name="Nguyen H.D.T."/>
            <person name="Sultana T."/>
            <person name="Kesanakurti P."/>
            <person name="Hambleton S."/>
        </authorList>
    </citation>
    <scope>NUCLEOTIDE SEQUENCE</scope>
    <source>
        <strain evidence="3">DAOMC 236426</strain>
    </source>
</reference>
<dbReference type="AlphaFoldDB" id="A0A8X7SS48"/>
<feature type="compositionally biased region" description="Basic and acidic residues" evidence="2">
    <location>
        <begin position="52"/>
        <end position="62"/>
    </location>
</feature>
<name>A0A8X7SS48_9BASI</name>
<evidence type="ECO:0000313" key="3">
    <source>
        <dbReference type="EMBL" id="KAE8236500.1"/>
    </source>
</evidence>
<feature type="region of interest" description="Disordered" evidence="2">
    <location>
        <begin position="213"/>
        <end position="240"/>
    </location>
</feature>
<dbReference type="EMBL" id="LWDE02002920">
    <property type="protein sequence ID" value="KAE8236500.1"/>
    <property type="molecule type" value="Genomic_DNA"/>
</dbReference>
<feature type="region of interest" description="Disordered" evidence="2">
    <location>
        <begin position="44"/>
        <end position="83"/>
    </location>
</feature>
<evidence type="ECO:0000256" key="1">
    <source>
        <dbReference type="SAM" id="Coils"/>
    </source>
</evidence>
<proteinExistence type="predicted"/>
<keyword evidence="4" id="KW-1185">Reference proteome</keyword>